<evidence type="ECO:0000313" key="2">
    <source>
        <dbReference type="EMBL" id="KAK6931780.1"/>
    </source>
</evidence>
<sequence length="216" mass="24319">MIAEIRHCHHNKNCNNPSRHTHVFSRLDVLHRDSFRRHELLHFLPPSFFPIKHASFLSIPHRNLGRLQMLDQLRIRIMEQQVIGLTRHDAEEVDKALGGIAHVTADDVSAGGGIEDGEIDVRVGVGGVEEAAEADGVWGFPELEDFVDVDEVIEEAAVLHSPAPTERKTETREGNLGSTNSSSARRKGRADSRRELKKKKKKTEMASFLGEEKKRR</sequence>
<proteinExistence type="predicted"/>
<feature type="non-terminal residue" evidence="2">
    <location>
        <position position="216"/>
    </location>
</feature>
<dbReference type="AlphaFoldDB" id="A0AAN8VCH7"/>
<protein>
    <submittedName>
        <fullName evidence="2">Uncharacterized protein</fullName>
    </submittedName>
</protein>
<gene>
    <name evidence="2" type="ORF">RJ641_003573</name>
</gene>
<evidence type="ECO:0000256" key="1">
    <source>
        <dbReference type="SAM" id="MobiDB-lite"/>
    </source>
</evidence>
<evidence type="ECO:0000313" key="3">
    <source>
        <dbReference type="Proteomes" id="UP001370490"/>
    </source>
</evidence>
<keyword evidence="3" id="KW-1185">Reference proteome</keyword>
<dbReference type="EMBL" id="JBAMMX010000011">
    <property type="protein sequence ID" value="KAK6931780.1"/>
    <property type="molecule type" value="Genomic_DNA"/>
</dbReference>
<accession>A0AAN8VCH7</accession>
<feature type="region of interest" description="Disordered" evidence="1">
    <location>
        <begin position="157"/>
        <end position="216"/>
    </location>
</feature>
<dbReference type="Proteomes" id="UP001370490">
    <property type="component" value="Unassembled WGS sequence"/>
</dbReference>
<comment type="caution">
    <text evidence="2">The sequence shown here is derived from an EMBL/GenBank/DDBJ whole genome shotgun (WGS) entry which is preliminary data.</text>
</comment>
<name>A0AAN8VCH7_9MAGN</name>
<reference evidence="2 3" key="1">
    <citation type="submission" date="2023-12" db="EMBL/GenBank/DDBJ databases">
        <title>A high-quality genome assembly for Dillenia turbinata (Dilleniales).</title>
        <authorList>
            <person name="Chanderbali A."/>
        </authorList>
    </citation>
    <scope>NUCLEOTIDE SEQUENCE [LARGE SCALE GENOMIC DNA]</scope>
    <source>
        <strain evidence="2">LSX21</strain>
        <tissue evidence="2">Leaf</tissue>
    </source>
</reference>
<organism evidence="2 3">
    <name type="scientific">Dillenia turbinata</name>
    <dbReference type="NCBI Taxonomy" id="194707"/>
    <lineage>
        <taxon>Eukaryota</taxon>
        <taxon>Viridiplantae</taxon>
        <taxon>Streptophyta</taxon>
        <taxon>Embryophyta</taxon>
        <taxon>Tracheophyta</taxon>
        <taxon>Spermatophyta</taxon>
        <taxon>Magnoliopsida</taxon>
        <taxon>eudicotyledons</taxon>
        <taxon>Gunneridae</taxon>
        <taxon>Pentapetalae</taxon>
        <taxon>Dilleniales</taxon>
        <taxon>Dilleniaceae</taxon>
        <taxon>Dillenia</taxon>
    </lineage>
</organism>